<dbReference type="WBParaSite" id="PSAMB.scaffold678size43961.g7848.t1">
    <property type="protein sequence ID" value="PSAMB.scaffold678size43961.g7848.t1"/>
    <property type="gene ID" value="PSAMB.scaffold678size43961.g7848"/>
</dbReference>
<evidence type="ECO:0000256" key="2">
    <source>
        <dbReference type="SAM" id="Phobius"/>
    </source>
</evidence>
<feature type="chain" id="PRO_5037893148" evidence="3">
    <location>
        <begin position="17"/>
        <end position="276"/>
    </location>
</feature>
<dbReference type="Pfam" id="PF25866">
    <property type="entry name" value="Kringle_2"/>
    <property type="match status" value="1"/>
</dbReference>
<feature type="region of interest" description="Disordered" evidence="1">
    <location>
        <begin position="253"/>
        <end position="276"/>
    </location>
</feature>
<evidence type="ECO:0000313" key="6">
    <source>
        <dbReference type="WBParaSite" id="PSAMB.scaffold678size43961.g7848.t1"/>
    </source>
</evidence>
<dbReference type="InterPro" id="IPR058845">
    <property type="entry name" value="Kringle_2"/>
</dbReference>
<protein>
    <submittedName>
        <fullName evidence="6">Kringle domain-containing protein</fullName>
    </submittedName>
</protein>
<evidence type="ECO:0000256" key="3">
    <source>
        <dbReference type="SAM" id="SignalP"/>
    </source>
</evidence>
<keyword evidence="2" id="KW-0472">Membrane</keyword>
<feature type="signal peptide" evidence="3">
    <location>
        <begin position="1"/>
        <end position="16"/>
    </location>
</feature>
<accession>A0A914XAU1</accession>
<evidence type="ECO:0000256" key="1">
    <source>
        <dbReference type="SAM" id="MobiDB-lite"/>
    </source>
</evidence>
<name>A0A914XAU1_9BILA</name>
<keyword evidence="5" id="KW-1185">Reference proteome</keyword>
<keyword evidence="2" id="KW-0812">Transmembrane</keyword>
<dbReference type="Proteomes" id="UP000887566">
    <property type="component" value="Unplaced"/>
</dbReference>
<proteinExistence type="predicted"/>
<feature type="transmembrane region" description="Helical" evidence="2">
    <location>
        <begin position="217"/>
        <end position="239"/>
    </location>
</feature>
<keyword evidence="2" id="KW-1133">Transmembrane helix</keyword>
<feature type="domain" description="Kringle-like" evidence="4">
    <location>
        <begin position="31"/>
        <end position="152"/>
    </location>
</feature>
<evidence type="ECO:0000259" key="4">
    <source>
        <dbReference type="Pfam" id="PF25866"/>
    </source>
</evidence>
<reference evidence="6" key="1">
    <citation type="submission" date="2022-11" db="UniProtKB">
        <authorList>
            <consortium name="WormBaseParasite"/>
        </authorList>
    </citation>
    <scope>IDENTIFICATION</scope>
</reference>
<evidence type="ECO:0000313" key="5">
    <source>
        <dbReference type="Proteomes" id="UP000887566"/>
    </source>
</evidence>
<feature type="compositionally biased region" description="Basic and acidic residues" evidence="1">
    <location>
        <begin position="263"/>
        <end position="276"/>
    </location>
</feature>
<dbReference type="AlphaFoldDB" id="A0A914XAU1"/>
<keyword evidence="3" id="KW-0732">Signal</keyword>
<sequence>MRGAVVFPFLFSVVAAGVSDSFFDIDNFTHLDCIPNQYKKLYAYYGNRRTAIGERSEPFCTKWTYARVSTLRYISKTKQPITQFGFLPDEYLFHDECRNVQLDLVGGPGSWSQSVRHFFVRHPGWQQGPWCYVWSRKTSMYEPHPCFETCPGNWTPPITSTTAAPTVASSMSSPTRYNHHLLEHLHFAKYIWGDLRYYDSKPSDDPLSDSFRRNRQLVFYALCGVVSILLVFFMATDALSRIREQKRTKECDLAAPSSTGAESVRKIRSVKEECDS</sequence>
<organism evidence="5 6">
    <name type="scientific">Plectus sambesii</name>
    <dbReference type="NCBI Taxonomy" id="2011161"/>
    <lineage>
        <taxon>Eukaryota</taxon>
        <taxon>Metazoa</taxon>
        <taxon>Ecdysozoa</taxon>
        <taxon>Nematoda</taxon>
        <taxon>Chromadorea</taxon>
        <taxon>Plectida</taxon>
        <taxon>Plectina</taxon>
        <taxon>Plectoidea</taxon>
        <taxon>Plectidae</taxon>
        <taxon>Plectus</taxon>
    </lineage>
</organism>